<dbReference type="EMBL" id="CACSLK010016849">
    <property type="protein sequence ID" value="CAA0818200.1"/>
    <property type="molecule type" value="Genomic_DNA"/>
</dbReference>
<gene>
    <name evidence="1" type="ORF">SHERM_17515</name>
</gene>
<dbReference type="AlphaFoldDB" id="A0A9N7R9J6"/>
<name>A0A9N7R9J6_STRHE</name>
<dbReference type="Proteomes" id="UP001153555">
    <property type="component" value="Unassembled WGS sequence"/>
</dbReference>
<evidence type="ECO:0000313" key="1">
    <source>
        <dbReference type="EMBL" id="CAA0818200.1"/>
    </source>
</evidence>
<accession>A0A9N7R9J6</accession>
<keyword evidence="2" id="KW-1185">Reference proteome</keyword>
<feature type="non-terminal residue" evidence="1">
    <location>
        <position position="226"/>
    </location>
</feature>
<proteinExistence type="predicted"/>
<reference evidence="1" key="1">
    <citation type="submission" date="2019-12" db="EMBL/GenBank/DDBJ databases">
        <authorList>
            <person name="Scholes J."/>
        </authorList>
    </citation>
    <scope>NUCLEOTIDE SEQUENCE</scope>
</reference>
<feature type="non-terminal residue" evidence="1">
    <location>
        <position position="1"/>
    </location>
</feature>
<sequence>VINPGESDNDDGSDLVLWLENMLEEPSSPIHRPSCVRDWPKGCGPKAGLKPKRCKTKRVRRKGKAKAKEEKCWCKPCSKKRRVHKMVARRGGKSRREDGWIWRVGDCIGMDGWDPWPTGPDGRRVEEDRLSGVGRASGRDAREHTRGRMGARVNDACARVSHTRALAARLAAATLASRVLTTHACVTHALSCRANLAPACPLARFPATAQARIAYGAPACTRAPVN</sequence>
<evidence type="ECO:0000313" key="2">
    <source>
        <dbReference type="Proteomes" id="UP001153555"/>
    </source>
</evidence>
<protein>
    <submittedName>
        <fullName evidence="1">Uncharacterized protein</fullName>
    </submittedName>
</protein>
<comment type="caution">
    <text evidence="1">The sequence shown here is derived from an EMBL/GenBank/DDBJ whole genome shotgun (WGS) entry which is preliminary data.</text>
</comment>
<organism evidence="1 2">
    <name type="scientific">Striga hermonthica</name>
    <name type="common">Purple witchweed</name>
    <name type="synonym">Buchnera hermonthica</name>
    <dbReference type="NCBI Taxonomy" id="68872"/>
    <lineage>
        <taxon>Eukaryota</taxon>
        <taxon>Viridiplantae</taxon>
        <taxon>Streptophyta</taxon>
        <taxon>Embryophyta</taxon>
        <taxon>Tracheophyta</taxon>
        <taxon>Spermatophyta</taxon>
        <taxon>Magnoliopsida</taxon>
        <taxon>eudicotyledons</taxon>
        <taxon>Gunneridae</taxon>
        <taxon>Pentapetalae</taxon>
        <taxon>asterids</taxon>
        <taxon>lamiids</taxon>
        <taxon>Lamiales</taxon>
        <taxon>Orobanchaceae</taxon>
        <taxon>Buchnereae</taxon>
        <taxon>Striga</taxon>
    </lineage>
</organism>